<evidence type="ECO:0000313" key="1">
    <source>
        <dbReference type="EMBL" id="PMD22227.1"/>
    </source>
</evidence>
<dbReference type="AlphaFoldDB" id="A0A2J6Q7H7"/>
<name>A0A2J6Q7H7_9HELO</name>
<proteinExistence type="predicted"/>
<evidence type="ECO:0000313" key="2">
    <source>
        <dbReference type="Proteomes" id="UP000235672"/>
    </source>
</evidence>
<protein>
    <submittedName>
        <fullName evidence="1">Uncharacterized protein</fullName>
    </submittedName>
</protein>
<dbReference type="OrthoDB" id="4725912at2759"/>
<reference evidence="1 2" key="1">
    <citation type="submission" date="2016-05" db="EMBL/GenBank/DDBJ databases">
        <title>A degradative enzymes factory behind the ericoid mycorrhizal symbiosis.</title>
        <authorList>
            <consortium name="DOE Joint Genome Institute"/>
            <person name="Martino E."/>
            <person name="Morin E."/>
            <person name="Grelet G."/>
            <person name="Kuo A."/>
            <person name="Kohler A."/>
            <person name="Daghino S."/>
            <person name="Barry K."/>
            <person name="Choi C."/>
            <person name="Cichocki N."/>
            <person name="Clum A."/>
            <person name="Copeland A."/>
            <person name="Hainaut M."/>
            <person name="Haridas S."/>
            <person name="Labutti K."/>
            <person name="Lindquist E."/>
            <person name="Lipzen A."/>
            <person name="Khouja H.-R."/>
            <person name="Murat C."/>
            <person name="Ohm R."/>
            <person name="Olson A."/>
            <person name="Spatafora J."/>
            <person name="Veneault-Fourrey C."/>
            <person name="Henrissat B."/>
            <person name="Grigoriev I."/>
            <person name="Martin F."/>
            <person name="Perotto S."/>
        </authorList>
    </citation>
    <scope>NUCLEOTIDE SEQUENCE [LARGE SCALE GENOMIC DNA]</scope>
    <source>
        <strain evidence="1 2">UAMH 7357</strain>
    </source>
</reference>
<accession>A0A2J6Q7H7</accession>
<organism evidence="1 2">
    <name type="scientific">Hyaloscypha hepaticicola</name>
    <dbReference type="NCBI Taxonomy" id="2082293"/>
    <lineage>
        <taxon>Eukaryota</taxon>
        <taxon>Fungi</taxon>
        <taxon>Dikarya</taxon>
        <taxon>Ascomycota</taxon>
        <taxon>Pezizomycotina</taxon>
        <taxon>Leotiomycetes</taxon>
        <taxon>Helotiales</taxon>
        <taxon>Hyaloscyphaceae</taxon>
        <taxon>Hyaloscypha</taxon>
    </lineage>
</organism>
<sequence>MELQSRNFEQDAKSAIQTRNLEVDFSWKKFKSFITSKDDKESQPLYIVECKAMKSQILFKSASDDTIIGTGSLPAVSIDTECTLRGQPITLKAQKRFKIDYEYLSHAFSDTEDAVPMTWICDCGLKTWEFICLDSQQMPVAKFEVNAWATKKIGAIELLGKAAESGEVRDEVIVTGLTVFYFMVLRSCNIFNFFGAVFSNPGKGKKDRSNDL</sequence>
<keyword evidence="2" id="KW-1185">Reference proteome</keyword>
<gene>
    <name evidence="1" type="ORF">NA56DRAFT_644931</name>
</gene>
<dbReference type="Proteomes" id="UP000235672">
    <property type="component" value="Unassembled WGS sequence"/>
</dbReference>
<dbReference type="EMBL" id="KZ613478">
    <property type="protein sequence ID" value="PMD22227.1"/>
    <property type="molecule type" value="Genomic_DNA"/>
</dbReference>